<proteinExistence type="predicted"/>
<protein>
    <submittedName>
        <fullName evidence="2">Uncharacterized protein</fullName>
    </submittedName>
</protein>
<feature type="compositionally biased region" description="Low complexity" evidence="1">
    <location>
        <begin position="263"/>
        <end position="279"/>
    </location>
</feature>
<organism evidence="2 3">
    <name type="scientific">Antrodiella citrinella</name>
    <dbReference type="NCBI Taxonomy" id="2447956"/>
    <lineage>
        <taxon>Eukaryota</taxon>
        <taxon>Fungi</taxon>
        <taxon>Dikarya</taxon>
        <taxon>Basidiomycota</taxon>
        <taxon>Agaricomycotina</taxon>
        <taxon>Agaricomycetes</taxon>
        <taxon>Polyporales</taxon>
        <taxon>Steccherinaceae</taxon>
        <taxon>Antrodiella</taxon>
    </lineage>
</organism>
<reference evidence="2 3" key="1">
    <citation type="submission" date="2019-02" db="EMBL/GenBank/DDBJ databases">
        <title>Genome sequencing of the rare red list fungi Antrodiella citrinella (Flaviporus citrinellus).</title>
        <authorList>
            <person name="Buettner E."/>
            <person name="Kellner H."/>
        </authorList>
    </citation>
    <scope>NUCLEOTIDE SEQUENCE [LARGE SCALE GENOMIC DNA]</scope>
    <source>
        <strain evidence="2 3">DSM 108506</strain>
    </source>
</reference>
<feature type="region of interest" description="Disordered" evidence="1">
    <location>
        <begin position="220"/>
        <end position="239"/>
    </location>
</feature>
<dbReference type="Proteomes" id="UP000308730">
    <property type="component" value="Unassembled WGS sequence"/>
</dbReference>
<feature type="region of interest" description="Disordered" evidence="1">
    <location>
        <begin position="259"/>
        <end position="307"/>
    </location>
</feature>
<feature type="region of interest" description="Disordered" evidence="1">
    <location>
        <begin position="19"/>
        <end position="58"/>
    </location>
</feature>
<gene>
    <name evidence="2" type="ORF">EUX98_g8220</name>
</gene>
<feature type="compositionally biased region" description="Acidic residues" evidence="1">
    <location>
        <begin position="328"/>
        <end position="340"/>
    </location>
</feature>
<evidence type="ECO:0000313" key="3">
    <source>
        <dbReference type="Proteomes" id="UP000308730"/>
    </source>
</evidence>
<feature type="compositionally biased region" description="Low complexity" evidence="1">
    <location>
        <begin position="102"/>
        <end position="113"/>
    </location>
</feature>
<feature type="compositionally biased region" description="Low complexity" evidence="1">
    <location>
        <begin position="132"/>
        <end position="148"/>
    </location>
</feature>
<feature type="region of interest" description="Disordered" evidence="1">
    <location>
        <begin position="85"/>
        <end position="148"/>
    </location>
</feature>
<evidence type="ECO:0000256" key="1">
    <source>
        <dbReference type="SAM" id="MobiDB-lite"/>
    </source>
</evidence>
<sequence>MSVSSARSTLTHSTFPSISSTLSHLEERETEVEKRSGVYVTDAERRARTSSDDMKLHNPVLHHFPTRKSSKELLKLQSYVSVADADSTETATPSSASQKTRSNVPSLSSSHSSPQLRTLADLASTPASPLRTVSQASTATSTTTTRVHTLTRSHTFPVDTDDYASDIPLSPTTLAALSSRWSLDSTRSGGGRPALSPVAEDPSPPESPMKPRKRDRLISFISRNRAGSIGKTSQPSPIADSEYADLVGFQPDFFVAPKRDSRISSQPSSSSLNLPIQQPTTPMPISTANSLSSSSSTSTLPTPVDGASHDILPRSSFFASEPSSYLPDLDDGEYEPDTEPLEPTLPLPSPSIPTTSFLTPQRPQSAFPFLSTFRRKNRRHKKLVVSQIPYFPNLLMHGREEDAGVMDERREAMRREQRTRYDAVVKWCESFGALRRVERRVDGSLHIHWKEWEAADMVSFSCLVFVCVGMVADFGIVLKVCRIQGQVFINDVGTVSLAWHYLK</sequence>
<comment type="caution">
    <text evidence="2">The sequence shown here is derived from an EMBL/GenBank/DDBJ whole genome shotgun (WGS) entry which is preliminary data.</text>
</comment>
<dbReference type="OrthoDB" id="2803400at2759"/>
<evidence type="ECO:0000313" key="2">
    <source>
        <dbReference type="EMBL" id="THH22373.1"/>
    </source>
</evidence>
<dbReference type="AlphaFoldDB" id="A0A4V3XGR0"/>
<feature type="compositionally biased region" description="Basic and acidic residues" evidence="1">
    <location>
        <begin position="24"/>
        <end position="56"/>
    </location>
</feature>
<feature type="region of interest" description="Disordered" evidence="1">
    <location>
        <begin position="322"/>
        <end position="360"/>
    </location>
</feature>
<feature type="region of interest" description="Disordered" evidence="1">
    <location>
        <begin position="181"/>
        <end position="214"/>
    </location>
</feature>
<keyword evidence="3" id="KW-1185">Reference proteome</keyword>
<accession>A0A4V3XGR0</accession>
<dbReference type="EMBL" id="SGPM01000419">
    <property type="protein sequence ID" value="THH22373.1"/>
    <property type="molecule type" value="Genomic_DNA"/>
</dbReference>
<feature type="compositionally biased region" description="Polar residues" evidence="1">
    <location>
        <begin position="88"/>
        <end position="101"/>
    </location>
</feature>
<name>A0A4V3XGR0_9APHY</name>
<feature type="compositionally biased region" description="Low complexity" evidence="1">
    <location>
        <begin position="290"/>
        <end position="303"/>
    </location>
</feature>